<dbReference type="GO" id="GO:0005634">
    <property type="term" value="C:nucleus"/>
    <property type="evidence" value="ECO:0007669"/>
    <property type="project" value="UniProtKB-SubCell"/>
</dbReference>
<dbReference type="EC" id="3.1.3.16" evidence="2"/>
<dbReference type="Pfam" id="PF03031">
    <property type="entry name" value="NIF"/>
    <property type="match status" value="1"/>
</dbReference>
<evidence type="ECO:0000256" key="6">
    <source>
        <dbReference type="ARBA" id="ARBA00048336"/>
    </source>
</evidence>
<dbReference type="SUPFAM" id="SSF56784">
    <property type="entry name" value="HAD-like"/>
    <property type="match status" value="1"/>
</dbReference>
<dbReference type="Gene3D" id="3.40.50.1000">
    <property type="entry name" value="HAD superfamily/HAD-like"/>
    <property type="match status" value="1"/>
</dbReference>
<evidence type="ECO:0000256" key="4">
    <source>
        <dbReference type="ARBA" id="ARBA00023242"/>
    </source>
</evidence>
<comment type="subcellular location">
    <subcellularLocation>
        <location evidence="1">Nucleus</location>
    </subcellularLocation>
</comment>
<dbReference type="AlphaFoldDB" id="A0ABC8M5J8"/>
<dbReference type="Proteomes" id="UP001642260">
    <property type="component" value="Unassembled WGS sequence"/>
</dbReference>
<evidence type="ECO:0000259" key="7">
    <source>
        <dbReference type="PROSITE" id="PS50969"/>
    </source>
</evidence>
<dbReference type="PANTHER" id="PTHR23081:SF21">
    <property type="entry name" value="RNA POLYMERASE II C-TERMINAL DOMAIN PHOSPHATASE-LIKE-RELATED"/>
    <property type="match status" value="1"/>
</dbReference>
<feature type="domain" description="FCP1 homology" evidence="7">
    <location>
        <begin position="90"/>
        <end position="261"/>
    </location>
</feature>
<comment type="catalytic activity">
    <reaction evidence="6">
        <text>O-phospho-L-threonyl-[protein] + H2O = L-threonyl-[protein] + phosphate</text>
        <dbReference type="Rhea" id="RHEA:47004"/>
        <dbReference type="Rhea" id="RHEA-COMP:11060"/>
        <dbReference type="Rhea" id="RHEA-COMP:11605"/>
        <dbReference type="ChEBI" id="CHEBI:15377"/>
        <dbReference type="ChEBI" id="CHEBI:30013"/>
        <dbReference type="ChEBI" id="CHEBI:43474"/>
        <dbReference type="ChEBI" id="CHEBI:61977"/>
        <dbReference type="EC" id="3.1.3.16"/>
    </reaction>
</comment>
<name>A0ABC8M5J8_ERUVS</name>
<dbReference type="Gene3D" id="1.10.287.10">
    <property type="entry name" value="S15/NS1, RNA-binding"/>
    <property type="match status" value="1"/>
</dbReference>
<evidence type="ECO:0000313" key="9">
    <source>
        <dbReference type="Proteomes" id="UP001642260"/>
    </source>
</evidence>
<organism evidence="8 9">
    <name type="scientific">Eruca vesicaria subsp. sativa</name>
    <name type="common">Garden rocket</name>
    <name type="synonym">Eruca sativa</name>
    <dbReference type="NCBI Taxonomy" id="29727"/>
    <lineage>
        <taxon>Eukaryota</taxon>
        <taxon>Viridiplantae</taxon>
        <taxon>Streptophyta</taxon>
        <taxon>Embryophyta</taxon>
        <taxon>Tracheophyta</taxon>
        <taxon>Spermatophyta</taxon>
        <taxon>Magnoliopsida</taxon>
        <taxon>eudicotyledons</taxon>
        <taxon>Gunneridae</taxon>
        <taxon>Pentapetalae</taxon>
        <taxon>rosids</taxon>
        <taxon>malvids</taxon>
        <taxon>Brassicales</taxon>
        <taxon>Brassicaceae</taxon>
        <taxon>Brassiceae</taxon>
        <taxon>Eruca</taxon>
    </lineage>
</organism>
<dbReference type="SMART" id="SM00577">
    <property type="entry name" value="CPDc"/>
    <property type="match status" value="1"/>
</dbReference>
<evidence type="ECO:0000313" key="8">
    <source>
        <dbReference type="EMBL" id="CAH8391232.1"/>
    </source>
</evidence>
<evidence type="ECO:0000256" key="5">
    <source>
        <dbReference type="ARBA" id="ARBA00047761"/>
    </source>
</evidence>
<dbReference type="EMBL" id="CAKOAT010937376">
    <property type="protein sequence ID" value="CAH8391232.1"/>
    <property type="molecule type" value="Genomic_DNA"/>
</dbReference>
<proteinExistence type="predicted"/>
<dbReference type="PROSITE" id="PS50969">
    <property type="entry name" value="FCP1"/>
    <property type="match status" value="1"/>
</dbReference>
<dbReference type="InterPro" id="IPR004274">
    <property type="entry name" value="FCP1_dom"/>
</dbReference>
<keyword evidence="3" id="KW-0378">Hydrolase</keyword>
<dbReference type="GO" id="GO:0004722">
    <property type="term" value="F:protein serine/threonine phosphatase activity"/>
    <property type="evidence" value="ECO:0007669"/>
    <property type="project" value="UniProtKB-EC"/>
</dbReference>
<keyword evidence="9" id="KW-1185">Reference proteome</keyword>
<evidence type="ECO:0000256" key="2">
    <source>
        <dbReference type="ARBA" id="ARBA00013081"/>
    </source>
</evidence>
<comment type="catalytic activity">
    <reaction evidence="5">
        <text>O-phospho-L-seryl-[protein] + H2O = L-seryl-[protein] + phosphate</text>
        <dbReference type="Rhea" id="RHEA:20629"/>
        <dbReference type="Rhea" id="RHEA-COMP:9863"/>
        <dbReference type="Rhea" id="RHEA-COMP:11604"/>
        <dbReference type="ChEBI" id="CHEBI:15377"/>
        <dbReference type="ChEBI" id="CHEBI:29999"/>
        <dbReference type="ChEBI" id="CHEBI:43474"/>
        <dbReference type="ChEBI" id="CHEBI:83421"/>
        <dbReference type="EC" id="3.1.3.16"/>
    </reaction>
</comment>
<dbReference type="InterPro" id="IPR023214">
    <property type="entry name" value="HAD_sf"/>
</dbReference>
<keyword evidence="4" id="KW-0539">Nucleus</keyword>
<protein>
    <recommendedName>
        <fullName evidence="2">protein-serine/threonine phosphatase</fullName>
        <ecNumber evidence="2">3.1.3.16</ecNumber>
    </recommendedName>
</protein>
<dbReference type="InterPro" id="IPR036412">
    <property type="entry name" value="HAD-like_sf"/>
</dbReference>
<reference evidence="8 9" key="1">
    <citation type="submission" date="2022-03" db="EMBL/GenBank/DDBJ databases">
        <authorList>
            <person name="Macdonald S."/>
            <person name="Ahmed S."/>
            <person name="Newling K."/>
        </authorList>
    </citation>
    <scope>NUCLEOTIDE SEQUENCE [LARGE SCALE GENOMIC DNA]</scope>
</reference>
<accession>A0ABC8M5J8</accession>
<gene>
    <name evidence="8" type="ORF">ERUC_LOCUS43715</name>
</gene>
<evidence type="ECO:0000256" key="3">
    <source>
        <dbReference type="ARBA" id="ARBA00022801"/>
    </source>
</evidence>
<comment type="caution">
    <text evidence="8">The sequence shown here is derived from an EMBL/GenBank/DDBJ whole genome shotgun (WGS) entry which is preliminary data.</text>
</comment>
<dbReference type="PANTHER" id="PTHR23081">
    <property type="entry name" value="RNA POLYMERASE II CTD PHOSPHATASE"/>
    <property type="match status" value="1"/>
</dbReference>
<evidence type="ECO:0000256" key="1">
    <source>
        <dbReference type="ARBA" id="ARBA00004123"/>
    </source>
</evidence>
<dbReference type="InterPro" id="IPR039189">
    <property type="entry name" value="Fcp1"/>
</dbReference>
<sequence>MNGPCKHWLTLRGECCECRSYLKRITLPTGLRDTSFPECRHWVAQQGVCRRCGEEVDERDGIPFDYIAERTQLSREYVTAMKRQNSSIGYGQRKLHLVLNLRTTLLDSCYISRLADGDKHLVEQVGIRDDLRRFSKRYACSDVLVKLRPFFDQFLLEADELFVMHVYTKLGRSDSRKLVKMLDPLGIFFGRRVIVREDSLDERKTLGLVLAQQSGVVIVDWDRRAWEPKDRRNLVQIKPYRYFKHNPHGTLSILFNFLKNKLFKVDSSPEQKMLDDQDTSLMDLLKSLKDIHRRFFNGPSYDVRALLNP</sequence>